<keyword evidence="1" id="KW-0812">Transmembrane</keyword>
<keyword evidence="1" id="KW-0472">Membrane</keyword>
<feature type="transmembrane region" description="Helical" evidence="1">
    <location>
        <begin position="86"/>
        <end position="109"/>
    </location>
</feature>
<feature type="transmembrane region" description="Helical" evidence="1">
    <location>
        <begin position="166"/>
        <end position="196"/>
    </location>
</feature>
<feature type="transmembrane region" description="Helical" evidence="1">
    <location>
        <begin position="12"/>
        <end position="34"/>
    </location>
</feature>
<dbReference type="PANTHER" id="PTHR43592:SF15">
    <property type="entry name" value="CAAX AMINO TERMINAL PROTEASE FAMILY PROTEIN"/>
    <property type="match status" value="1"/>
</dbReference>
<comment type="caution">
    <text evidence="3">The sequence shown here is derived from an EMBL/GenBank/DDBJ whole genome shotgun (WGS) entry which is preliminary data.</text>
</comment>
<dbReference type="RefSeq" id="WP_259095901.1">
    <property type="nucleotide sequence ID" value="NZ_BAAAZC010000011.1"/>
</dbReference>
<dbReference type="EMBL" id="BAAAZC010000011">
    <property type="protein sequence ID" value="GAA3969285.1"/>
    <property type="molecule type" value="Genomic_DNA"/>
</dbReference>
<dbReference type="InterPro" id="IPR003675">
    <property type="entry name" value="Rce1/LyrA-like_dom"/>
</dbReference>
<feature type="transmembrane region" description="Helical" evidence="1">
    <location>
        <begin position="121"/>
        <end position="146"/>
    </location>
</feature>
<evidence type="ECO:0000256" key="1">
    <source>
        <dbReference type="SAM" id="Phobius"/>
    </source>
</evidence>
<feature type="transmembrane region" description="Helical" evidence="1">
    <location>
        <begin position="208"/>
        <end position="227"/>
    </location>
</feature>
<dbReference type="Proteomes" id="UP001500742">
    <property type="component" value="Unassembled WGS sequence"/>
</dbReference>
<accession>A0ABP7PPR5</accession>
<evidence type="ECO:0000313" key="4">
    <source>
        <dbReference type="Proteomes" id="UP001500742"/>
    </source>
</evidence>
<dbReference type="Pfam" id="PF02517">
    <property type="entry name" value="Rce1-like"/>
    <property type="match status" value="1"/>
</dbReference>
<proteinExistence type="predicted"/>
<evidence type="ECO:0000313" key="3">
    <source>
        <dbReference type="EMBL" id="GAA3969285.1"/>
    </source>
</evidence>
<gene>
    <name evidence="3" type="ORF">GCM10022210_17720</name>
</gene>
<name>A0ABP7PPR5_9SPHI</name>
<feature type="domain" description="CAAX prenyl protease 2/Lysostaphin resistance protein A-like" evidence="2">
    <location>
        <begin position="131"/>
        <end position="218"/>
    </location>
</feature>
<keyword evidence="1" id="KW-1133">Transmembrane helix</keyword>
<evidence type="ECO:0000259" key="2">
    <source>
        <dbReference type="Pfam" id="PF02517"/>
    </source>
</evidence>
<organism evidence="3 4">
    <name type="scientific">Mucilaginibacter dorajii</name>
    <dbReference type="NCBI Taxonomy" id="692994"/>
    <lineage>
        <taxon>Bacteria</taxon>
        <taxon>Pseudomonadati</taxon>
        <taxon>Bacteroidota</taxon>
        <taxon>Sphingobacteriia</taxon>
        <taxon>Sphingobacteriales</taxon>
        <taxon>Sphingobacteriaceae</taxon>
        <taxon>Mucilaginibacter</taxon>
    </lineage>
</organism>
<keyword evidence="4" id="KW-1185">Reference proteome</keyword>
<dbReference type="PANTHER" id="PTHR43592">
    <property type="entry name" value="CAAX AMINO TERMINAL PROTEASE"/>
    <property type="match status" value="1"/>
</dbReference>
<feature type="transmembrane region" description="Helical" evidence="1">
    <location>
        <begin position="46"/>
        <end position="66"/>
    </location>
</feature>
<sequence>MITILKEKEHDTVLKGLILTAVLLVCFSVGAKLFSVNTASSLSIDTRFFVSRMFFWAYFAAIYLYVKIREKQALLLWPEVGYSVWFYILSVIVILLVIIVFAGVATVILRSLGMLKLSKAMALLLHMNVPVKLLGIFTAGFLEEFIFRGYMIPRLQLFFKNQHLPIIISSIIFGLLHLGYGTLVNVVVPVIIGLVFGYHYHKYRNIKILIICHLLIDLNALFTPMLIKH</sequence>
<protein>
    <recommendedName>
        <fullName evidence="2">CAAX prenyl protease 2/Lysostaphin resistance protein A-like domain-containing protein</fullName>
    </recommendedName>
</protein>
<reference evidence="4" key="1">
    <citation type="journal article" date="2019" name="Int. J. Syst. Evol. Microbiol.">
        <title>The Global Catalogue of Microorganisms (GCM) 10K type strain sequencing project: providing services to taxonomists for standard genome sequencing and annotation.</title>
        <authorList>
            <consortium name="The Broad Institute Genomics Platform"/>
            <consortium name="The Broad Institute Genome Sequencing Center for Infectious Disease"/>
            <person name="Wu L."/>
            <person name="Ma J."/>
        </authorList>
    </citation>
    <scope>NUCLEOTIDE SEQUENCE [LARGE SCALE GENOMIC DNA]</scope>
    <source>
        <strain evidence="4">JCM 16601</strain>
    </source>
</reference>